<evidence type="ECO:0000256" key="1">
    <source>
        <dbReference type="ARBA" id="ARBA00008857"/>
    </source>
</evidence>
<dbReference type="InterPro" id="IPR011010">
    <property type="entry name" value="DNA_brk_join_enz"/>
</dbReference>
<dbReference type="KEGG" id="apoc:APORC_1882"/>
<evidence type="ECO:0000313" key="6">
    <source>
        <dbReference type="Proteomes" id="UP000322644"/>
    </source>
</evidence>
<gene>
    <name evidence="5" type="ORF">APORC_1882</name>
</gene>
<dbReference type="PROSITE" id="PS51898">
    <property type="entry name" value="TYR_RECOMBINASE"/>
    <property type="match status" value="1"/>
</dbReference>
<dbReference type="GO" id="GO:0003677">
    <property type="term" value="F:DNA binding"/>
    <property type="evidence" value="ECO:0007669"/>
    <property type="project" value="UniProtKB-KW"/>
</dbReference>
<dbReference type="CDD" id="cd00397">
    <property type="entry name" value="DNA_BRE_C"/>
    <property type="match status" value="1"/>
</dbReference>
<dbReference type="Proteomes" id="UP000322644">
    <property type="component" value="Chromosome"/>
</dbReference>
<reference evidence="5 6" key="2">
    <citation type="submission" date="2019-09" db="EMBL/GenBank/DDBJ databases">
        <title>Taxonomic note: a critical rebuttal of the proposed division of the genus Arcobacter into six genera, emended descriptions of Arcobacter anaerophilus and the genus Arcobacter, and an assessment of genus-level boundaries for Epsilonproteobacteria using in silico genomic comparator tools.</title>
        <authorList>
            <person name="On S.L.W."/>
            <person name="Miller W.G."/>
            <person name="Biggs P."/>
            <person name="Cornelius A."/>
            <person name="Vandamme P."/>
        </authorList>
    </citation>
    <scope>NUCLEOTIDE SEQUENCE [LARGE SCALE GENOMIC DNA]</scope>
    <source>
        <strain evidence="5 6">CCUG 56899</strain>
    </source>
</reference>
<evidence type="ECO:0000259" key="4">
    <source>
        <dbReference type="PROSITE" id="PS51898"/>
    </source>
</evidence>
<dbReference type="Gene3D" id="1.10.443.10">
    <property type="entry name" value="Intergrase catalytic core"/>
    <property type="match status" value="1"/>
</dbReference>
<protein>
    <submittedName>
        <fullName evidence="5">Site-specific tyrosine recombinase, phage integrase family</fullName>
    </submittedName>
</protein>
<comment type="similarity">
    <text evidence="1">Belongs to the 'phage' integrase family.</text>
</comment>
<dbReference type="PANTHER" id="PTHR30349">
    <property type="entry name" value="PHAGE INTEGRASE-RELATED"/>
    <property type="match status" value="1"/>
</dbReference>
<keyword evidence="2" id="KW-0238">DNA-binding</keyword>
<reference evidence="5 6" key="1">
    <citation type="submission" date="2019-09" db="EMBL/GenBank/DDBJ databases">
        <title>Complete genome sequencing of four Arcobacter species reveals a diverse suite of mobile elements.</title>
        <authorList>
            <person name="Miller W.G."/>
            <person name="Yee E."/>
            <person name="Bono J.L."/>
        </authorList>
    </citation>
    <scope>NUCLEOTIDE SEQUENCE [LARGE SCALE GENOMIC DNA]</scope>
    <source>
        <strain evidence="5 6">CCUG 56899</strain>
    </source>
</reference>
<organism evidence="5 6">
    <name type="scientific">Arcobacter porcinus</name>
    <dbReference type="NCBI Taxonomy" id="1935204"/>
    <lineage>
        <taxon>Bacteria</taxon>
        <taxon>Pseudomonadati</taxon>
        <taxon>Campylobacterota</taxon>
        <taxon>Epsilonproteobacteria</taxon>
        <taxon>Campylobacterales</taxon>
        <taxon>Arcobacteraceae</taxon>
        <taxon>Arcobacter</taxon>
    </lineage>
</organism>
<dbReference type="InterPro" id="IPR050090">
    <property type="entry name" value="Tyrosine_recombinase_XerCD"/>
</dbReference>
<keyword evidence="3" id="KW-0233">DNA recombination</keyword>
<sequence length="435" mass="51121">MKRFKEKTIITSTGEIFPLLINSDTGIPDINSTLFILTQVRSKGKAAATIKYTLRNISFFKLLLEKYYMSEEFFLKRFEDGIIFHHYELEGIVEDCKFKIDDIIDDIINTKNDKPLFKTLSLKSLEKFRSANYLDKRNFVDKATAGNRLRTIRDYVIWLANGYLGRAKINSLNFLTLKDNLKDFKEKIEARIPAKSSNSLIDGKEGLSEEEMKTLLDLINRKSENNPFRGDFLKSRNEVIFVWLIKFGIRKGELLNIKISDIDFRKKQVKILRRADDIDDPRINKPNVKTKSRILAIPDKIMEITEHYILDYRSKIRGAKKNEYLIVSGTDGNPLSLEAISVMFRRLRKKIPTLPDDFTAHTLRHTWNDNFSKLMDKKEITEEREQQIRNYQMGWRDGSKMAENYTKRHVREKANEVINEMAENLFKNSRMEYKK</sequence>
<dbReference type="PANTHER" id="PTHR30349:SF41">
    <property type="entry name" value="INTEGRASE_RECOMBINASE PROTEIN MJ0367-RELATED"/>
    <property type="match status" value="1"/>
</dbReference>
<dbReference type="EMBL" id="CP036246">
    <property type="protein sequence ID" value="QEP41440.1"/>
    <property type="molecule type" value="Genomic_DNA"/>
</dbReference>
<dbReference type="GO" id="GO:0006310">
    <property type="term" value="P:DNA recombination"/>
    <property type="evidence" value="ECO:0007669"/>
    <property type="project" value="UniProtKB-KW"/>
</dbReference>
<evidence type="ECO:0000256" key="3">
    <source>
        <dbReference type="ARBA" id="ARBA00023172"/>
    </source>
</evidence>
<feature type="domain" description="Tyr recombinase" evidence="4">
    <location>
        <begin position="202"/>
        <end position="423"/>
    </location>
</feature>
<name>A0A5C2HL20_9BACT</name>
<dbReference type="InterPro" id="IPR013762">
    <property type="entry name" value="Integrase-like_cat_sf"/>
</dbReference>
<dbReference type="Pfam" id="PF00589">
    <property type="entry name" value="Phage_integrase"/>
    <property type="match status" value="1"/>
</dbReference>
<accession>A0A5C2HL20</accession>
<dbReference type="AlphaFoldDB" id="A0A5C2HL20"/>
<dbReference type="InterPro" id="IPR002104">
    <property type="entry name" value="Integrase_catalytic"/>
</dbReference>
<evidence type="ECO:0000256" key="2">
    <source>
        <dbReference type="ARBA" id="ARBA00023125"/>
    </source>
</evidence>
<dbReference type="SUPFAM" id="SSF56349">
    <property type="entry name" value="DNA breaking-rejoining enzymes"/>
    <property type="match status" value="1"/>
</dbReference>
<evidence type="ECO:0000313" key="5">
    <source>
        <dbReference type="EMBL" id="QEP41440.1"/>
    </source>
</evidence>
<dbReference type="RefSeq" id="WP_066386780.1">
    <property type="nucleotide sequence ID" value="NZ_CP036246.2"/>
</dbReference>
<dbReference type="GO" id="GO:0015074">
    <property type="term" value="P:DNA integration"/>
    <property type="evidence" value="ECO:0007669"/>
    <property type="project" value="InterPro"/>
</dbReference>
<proteinExistence type="inferred from homology"/>